<proteinExistence type="predicted"/>
<protein>
    <submittedName>
        <fullName evidence="2">RING finger protein 10</fullName>
    </submittedName>
</protein>
<keyword evidence="3" id="KW-1185">Reference proteome</keyword>
<feature type="region of interest" description="Disordered" evidence="1">
    <location>
        <begin position="1"/>
        <end position="22"/>
    </location>
</feature>
<dbReference type="InterPro" id="IPR013083">
    <property type="entry name" value="Znf_RING/FYVE/PHD"/>
</dbReference>
<dbReference type="OrthoDB" id="3838338at2759"/>
<dbReference type="SMART" id="SM00184">
    <property type="entry name" value="RING"/>
    <property type="match status" value="2"/>
</dbReference>
<dbReference type="InterPro" id="IPR017907">
    <property type="entry name" value="Znf_RING_CS"/>
</dbReference>
<accession>A0A2A6BMU6</accession>
<accession>A0A8R1V1T5</accession>
<sequence>MVTTRRRAYEPRDYKPKRRKTDYQRQAQRVSRACRICAVDAPRYLSVMNPCGHAVCRACSLKLRWDAFENGTPVRCSTCRSEGTFVQLNEEFVANIPDGAEAEDSSDADDERALAEAARIRAAASAALSAASAASDAMQPVKEASIRAHHALVEALRAELALERDGTCDEAHRTHRKSTFVKDLEERAKLADIEMDRAIEAAQTSTDRMVEIKESFEKIVAHVLQLIDRCKQENEGCATRGLRFSRACRACSTESPLLRSFFPACGHAVCRECADKATAREADTSCPTCHKEGSAIPLFEEMTEC</sequence>
<dbReference type="Pfam" id="PF13445">
    <property type="entry name" value="zf-RING_UBOX"/>
    <property type="match status" value="1"/>
</dbReference>
<dbReference type="PROSITE" id="PS00518">
    <property type="entry name" value="ZF_RING_1"/>
    <property type="match status" value="1"/>
</dbReference>
<dbReference type="InterPro" id="IPR001841">
    <property type="entry name" value="Znf_RING"/>
</dbReference>
<dbReference type="PANTHER" id="PTHR16450:SF1">
    <property type="entry name" value="PROTEIN CBG12045"/>
    <property type="match status" value="1"/>
</dbReference>
<dbReference type="SUPFAM" id="SSF57850">
    <property type="entry name" value="RING/U-box"/>
    <property type="match status" value="2"/>
</dbReference>
<organism evidence="2 3">
    <name type="scientific">Pristionchus pacificus</name>
    <name type="common">Parasitic nematode worm</name>
    <dbReference type="NCBI Taxonomy" id="54126"/>
    <lineage>
        <taxon>Eukaryota</taxon>
        <taxon>Metazoa</taxon>
        <taxon>Ecdysozoa</taxon>
        <taxon>Nematoda</taxon>
        <taxon>Chromadorea</taxon>
        <taxon>Rhabditida</taxon>
        <taxon>Rhabditina</taxon>
        <taxon>Diplogasteromorpha</taxon>
        <taxon>Diplogasteroidea</taxon>
        <taxon>Neodiplogasteridae</taxon>
        <taxon>Pristionchus</taxon>
    </lineage>
</organism>
<evidence type="ECO:0000256" key="1">
    <source>
        <dbReference type="SAM" id="MobiDB-lite"/>
    </source>
</evidence>
<dbReference type="Proteomes" id="UP000005239">
    <property type="component" value="Unassembled WGS sequence"/>
</dbReference>
<dbReference type="EnsemblMetazoa" id="PPA44043.1">
    <property type="protein sequence ID" value="PPA44043.1"/>
    <property type="gene ID" value="WBGene00282412"/>
</dbReference>
<dbReference type="Gene3D" id="3.30.40.10">
    <property type="entry name" value="Zinc/RING finger domain, C3HC4 (zinc finger)"/>
    <property type="match status" value="2"/>
</dbReference>
<reference evidence="3" key="1">
    <citation type="journal article" date="2008" name="Nat. Genet.">
        <title>The Pristionchus pacificus genome provides a unique perspective on nematode lifestyle and parasitism.</title>
        <authorList>
            <person name="Dieterich C."/>
            <person name="Clifton S.W."/>
            <person name="Schuster L.N."/>
            <person name="Chinwalla A."/>
            <person name="Delehaunty K."/>
            <person name="Dinkelacker I."/>
            <person name="Fulton L."/>
            <person name="Fulton R."/>
            <person name="Godfrey J."/>
            <person name="Minx P."/>
            <person name="Mitreva M."/>
            <person name="Roeseler W."/>
            <person name="Tian H."/>
            <person name="Witte H."/>
            <person name="Yang S.P."/>
            <person name="Wilson R.K."/>
            <person name="Sommer R.J."/>
        </authorList>
    </citation>
    <scope>NUCLEOTIDE SEQUENCE [LARGE SCALE GENOMIC DNA]</scope>
    <source>
        <strain evidence="3">PS312</strain>
    </source>
</reference>
<dbReference type="PANTHER" id="PTHR16450">
    <property type="entry name" value="RING FINGER PROTEIN 186"/>
    <property type="match status" value="1"/>
</dbReference>
<dbReference type="PROSITE" id="PS50089">
    <property type="entry name" value="ZF_RING_2"/>
    <property type="match status" value="2"/>
</dbReference>
<reference evidence="2" key="2">
    <citation type="submission" date="2022-06" db="UniProtKB">
        <authorList>
            <consortium name="EnsemblMetazoa"/>
        </authorList>
    </citation>
    <scope>IDENTIFICATION</scope>
    <source>
        <strain evidence="2">PS312</strain>
    </source>
</reference>
<gene>
    <name evidence="2" type="primary">WBGene00282412</name>
</gene>
<name>A0A2A6BMU6_PRIPA</name>
<dbReference type="InterPro" id="IPR027370">
    <property type="entry name" value="Znf-RING_euk"/>
</dbReference>
<evidence type="ECO:0000313" key="3">
    <source>
        <dbReference type="Proteomes" id="UP000005239"/>
    </source>
</evidence>
<evidence type="ECO:0000313" key="2">
    <source>
        <dbReference type="EnsemblMetazoa" id="PPA44043.1"/>
    </source>
</evidence>
<dbReference type="AlphaFoldDB" id="A0A2A6BMU6"/>